<sequence>MQFLLNAATLLTLAGFTLAVPQPVDHDPKSWANGGCGFKYDITQTLQMAAIVTSYNAIIPTTTEIDCKGCQLMVNTVTATQWAKGFKEGQTQKYVLAKKPSTTSIPVCKPTPNRCQYKHTTVVTVSQALAVTVPGLMVAVDTMVPCNGCDLAIVTQTVYDNDDSVPPGWKTSTITAWKYTSTIHIPKCAHTKPPRV</sequence>
<evidence type="ECO:0000256" key="1">
    <source>
        <dbReference type="SAM" id="SignalP"/>
    </source>
</evidence>
<keyword evidence="1" id="KW-0732">Signal</keyword>
<dbReference type="AlphaFoldDB" id="A0AAV9WZE5"/>
<name>A0AAV9WZE5_9PEZI</name>
<comment type="caution">
    <text evidence="2">The sequence shown here is derived from an EMBL/GenBank/DDBJ whole genome shotgun (WGS) entry which is preliminary data.</text>
</comment>
<dbReference type="EMBL" id="JAVHJO010000013">
    <property type="protein sequence ID" value="KAK6530128.1"/>
    <property type="molecule type" value="Genomic_DNA"/>
</dbReference>
<protein>
    <submittedName>
        <fullName evidence="2">Uncharacterized protein</fullName>
    </submittedName>
</protein>
<feature type="signal peptide" evidence="1">
    <location>
        <begin position="1"/>
        <end position="19"/>
    </location>
</feature>
<accession>A0AAV9WZE5</accession>
<reference evidence="2 3" key="1">
    <citation type="submission" date="2019-10" db="EMBL/GenBank/DDBJ databases">
        <authorList>
            <person name="Palmer J.M."/>
        </authorList>
    </citation>
    <scope>NUCLEOTIDE SEQUENCE [LARGE SCALE GENOMIC DNA]</scope>
    <source>
        <strain evidence="2 3">TWF694</strain>
    </source>
</reference>
<feature type="chain" id="PRO_5043541590" evidence="1">
    <location>
        <begin position="20"/>
        <end position="196"/>
    </location>
</feature>
<evidence type="ECO:0000313" key="3">
    <source>
        <dbReference type="Proteomes" id="UP001365542"/>
    </source>
</evidence>
<gene>
    <name evidence="2" type="ORF">TWF694_003497</name>
</gene>
<evidence type="ECO:0000313" key="2">
    <source>
        <dbReference type="EMBL" id="KAK6530128.1"/>
    </source>
</evidence>
<keyword evidence="3" id="KW-1185">Reference proteome</keyword>
<dbReference type="Proteomes" id="UP001365542">
    <property type="component" value="Unassembled WGS sequence"/>
</dbReference>
<proteinExistence type="predicted"/>
<organism evidence="2 3">
    <name type="scientific">Orbilia ellipsospora</name>
    <dbReference type="NCBI Taxonomy" id="2528407"/>
    <lineage>
        <taxon>Eukaryota</taxon>
        <taxon>Fungi</taxon>
        <taxon>Dikarya</taxon>
        <taxon>Ascomycota</taxon>
        <taxon>Pezizomycotina</taxon>
        <taxon>Orbiliomycetes</taxon>
        <taxon>Orbiliales</taxon>
        <taxon>Orbiliaceae</taxon>
        <taxon>Orbilia</taxon>
    </lineage>
</organism>